<name>A0A378X170_9NOCA</name>
<dbReference type="Proteomes" id="UP000255082">
    <property type="component" value="Unassembled WGS sequence"/>
</dbReference>
<dbReference type="RefSeq" id="WP_062968858.1">
    <property type="nucleotide sequence ID" value="NZ_JAJFOE010000003.1"/>
</dbReference>
<gene>
    <name evidence="1" type="ORF">NCTC13184_05897</name>
</gene>
<accession>A0A378X170</accession>
<evidence type="ECO:0000313" key="1">
    <source>
        <dbReference type="EMBL" id="SUA47356.1"/>
    </source>
</evidence>
<evidence type="ECO:0000313" key="2">
    <source>
        <dbReference type="Proteomes" id="UP000255082"/>
    </source>
</evidence>
<protein>
    <submittedName>
        <fullName evidence="1">Uncharacterized protein</fullName>
    </submittedName>
</protein>
<dbReference type="EMBL" id="UGRU01000001">
    <property type="protein sequence ID" value="SUA47356.1"/>
    <property type="molecule type" value="Genomic_DNA"/>
</dbReference>
<sequence length="157" mass="17967">MTDDQLGFDIDFDERSQQWLDWIAPQQIEAAIRALLTDTVPGVADYSEVWWQPPISTRVLEAVRQHFGSWEAFVAPENFTAADQFIRYLGEVVIRRRPGMTWTTADTRYRPLYKDFAPAVHFADGPDEDLVSMAESLFITESAETTEYEIDQAGKPC</sequence>
<dbReference type="AlphaFoldDB" id="A0A378X170"/>
<proteinExistence type="predicted"/>
<reference evidence="1 2" key="1">
    <citation type="submission" date="2018-06" db="EMBL/GenBank/DDBJ databases">
        <authorList>
            <consortium name="Pathogen Informatics"/>
            <person name="Doyle S."/>
        </authorList>
    </citation>
    <scope>NUCLEOTIDE SEQUENCE [LARGE SCALE GENOMIC DNA]</scope>
    <source>
        <strain evidence="1 2">NCTC13184</strain>
    </source>
</reference>
<organism evidence="1 2">
    <name type="scientific">Nocardia africana</name>
    <dbReference type="NCBI Taxonomy" id="134964"/>
    <lineage>
        <taxon>Bacteria</taxon>
        <taxon>Bacillati</taxon>
        <taxon>Actinomycetota</taxon>
        <taxon>Actinomycetes</taxon>
        <taxon>Mycobacteriales</taxon>
        <taxon>Nocardiaceae</taxon>
        <taxon>Nocardia</taxon>
    </lineage>
</organism>
<dbReference type="OrthoDB" id="5187702at2"/>